<feature type="compositionally biased region" description="Basic residues" evidence="1">
    <location>
        <begin position="55"/>
        <end position="67"/>
    </location>
</feature>
<protein>
    <submittedName>
        <fullName evidence="2">Uncharacterized protein</fullName>
    </submittedName>
</protein>
<accession>A0AAD6TD32</accession>
<dbReference type="EMBL" id="JARJCM010000015">
    <property type="protein sequence ID" value="KAJ7041742.1"/>
    <property type="molecule type" value="Genomic_DNA"/>
</dbReference>
<feature type="region of interest" description="Disordered" evidence="1">
    <location>
        <begin position="1"/>
        <end position="92"/>
    </location>
</feature>
<dbReference type="Proteomes" id="UP001218188">
    <property type="component" value="Unassembled WGS sequence"/>
</dbReference>
<evidence type="ECO:0000313" key="2">
    <source>
        <dbReference type="EMBL" id="KAJ7041742.1"/>
    </source>
</evidence>
<dbReference type="AlphaFoldDB" id="A0AAD6TD32"/>
<gene>
    <name evidence="2" type="ORF">C8F04DRAFT_129722</name>
</gene>
<keyword evidence="3" id="KW-1185">Reference proteome</keyword>
<name>A0AAD6TD32_9AGAR</name>
<feature type="compositionally biased region" description="Low complexity" evidence="1">
    <location>
        <begin position="1"/>
        <end position="31"/>
    </location>
</feature>
<feature type="compositionally biased region" description="Pro residues" evidence="1">
    <location>
        <begin position="233"/>
        <end position="244"/>
    </location>
</feature>
<comment type="caution">
    <text evidence="2">The sequence shown here is derived from an EMBL/GenBank/DDBJ whole genome shotgun (WGS) entry which is preliminary data.</text>
</comment>
<organism evidence="2 3">
    <name type="scientific">Mycena alexandri</name>
    <dbReference type="NCBI Taxonomy" id="1745969"/>
    <lineage>
        <taxon>Eukaryota</taxon>
        <taxon>Fungi</taxon>
        <taxon>Dikarya</taxon>
        <taxon>Basidiomycota</taxon>
        <taxon>Agaricomycotina</taxon>
        <taxon>Agaricomycetes</taxon>
        <taxon>Agaricomycetidae</taxon>
        <taxon>Agaricales</taxon>
        <taxon>Marasmiineae</taxon>
        <taxon>Mycenaceae</taxon>
        <taxon>Mycena</taxon>
    </lineage>
</organism>
<evidence type="ECO:0000313" key="3">
    <source>
        <dbReference type="Proteomes" id="UP001218188"/>
    </source>
</evidence>
<feature type="region of interest" description="Disordered" evidence="1">
    <location>
        <begin position="198"/>
        <end position="220"/>
    </location>
</feature>
<sequence length="370" mass="39882">MGGRWTSTAPRPRTQTRTTPRSRCPSTPTRSALGSASGTRCRKRARSCRVPAVRGRPRPRNERRTRRLFLGNSGDVPLADDGGVRGERSARTRSRARDGLGYDVCVECYEMAPFPSVAHLRAAEDHLTMLDRMWEERVCGEGGGGGEGGDTRVRPPPNAKAVIHLPFPSAPLNTVQTTKALLPVIAFLERCWWPVVPTPPPTSSNSGGTPASGGPGARRWSTFPTVSPASFFPSPPPPPTPPRAPRTSLAYLARADPVAPCAHAPAQGAHLLVRPTGTPSPRRSLSLLMAVPRLSLPAAYLELQVAKRRSFFVYPGELDLLRCVEARIGGGEVFAPARLGRRMSGAAIGSTGSLGARVGRRRRRLRVLRV</sequence>
<reference evidence="2" key="1">
    <citation type="submission" date="2023-03" db="EMBL/GenBank/DDBJ databases">
        <title>Massive genome expansion in bonnet fungi (Mycena s.s.) driven by repeated elements and novel gene families across ecological guilds.</title>
        <authorList>
            <consortium name="Lawrence Berkeley National Laboratory"/>
            <person name="Harder C.B."/>
            <person name="Miyauchi S."/>
            <person name="Viragh M."/>
            <person name="Kuo A."/>
            <person name="Thoen E."/>
            <person name="Andreopoulos B."/>
            <person name="Lu D."/>
            <person name="Skrede I."/>
            <person name="Drula E."/>
            <person name="Henrissat B."/>
            <person name="Morin E."/>
            <person name="Kohler A."/>
            <person name="Barry K."/>
            <person name="LaButti K."/>
            <person name="Morin E."/>
            <person name="Salamov A."/>
            <person name="Lipzen A."/>
            <person name="Mereny Z."/>
            <person name="Hegedus B."/>
            <person name="Baldrian P."/>
            <person name="Stursova M."/>
            <person name="Weitz H."/>
            <person name="Taylor A."/>
            <person name="Grigoriev I.V."/>
            <person name="Nagy L.G."/>
            <person name="Martin F."/>
            <person name="Kauserud H."/>
        </authorList>
    </citation>
    <scope>NUCLEOTIDE SEQUENCE</scope>
    <source>
        <strain evidence="2">CBHHK200</strain>
    </source>
</reference>
<evidence type="ECO:0000256" key="1">
    <source>
        <dbReference type="SAM" id="MobiDB-lite"/>
    </source>
</evidence>
<proteinExistence type="predicted"/>
<feature type="region of interest" description="Disordered" evidence="1">
    <location>
        <begin position="227"/>
        <end position="246"/>
    </location>
</feature>
<feature type="compositionally biased region" description="Basic and acidic residues" evidence="1">
    <location>
        <begin position="82"/>
        <end position="92"/>
    </location>
</feature>